<dbReference type="Proteomes" id="UP000076858">
    <property type="component" value="Unassembled WGS sequence"/>
</dbReference>
<name>A0A164FU63_9CRUS</name>
<gene>
    <name evidence="1" type="ORF">APZ42_006542</name>
</gene>
<proteinExistence type="predicted"/>
<accession>A0A164FU63</accession>
<keyword evidence="2" id="KW-1185">Reference proteome</keyword>
<sequence>MKNCSWMATERFFEGVQHAKNYATFRPRPPEQLTERIVAYLKEKVSPHYILFILAILD</sequence>
<protein>
    <submittedName>
        <fullName evidence="1">Uncharacterized protein</fullName>
    </submittedName>
</protein>
<reference evidence="1 2" key="1">
    <citation type="submission" date="2016-03" db="EMBL/GenBank/DDBJ databases">
        <title>EvidentialGene: Evidence-directed Construction of Genes on Genomes.</title>
        <authorList>
            <person name="Gilbert D.G."/>
            <person name="Choi J.-H."/>
            <person name="Mockaitis K."/>
            <person name="Colbourne J."/>
            <person name="Pfrender M."/>
        </authorList>
    </citation>
    <scope>NUCLEOTIDE SEQUENCE [LARGE SCALE GENOMIC DNA]</scope>
    <source>
        <strain evidence="1 2">Xinb3</strain>
        <tissue evidence="1">Complete organism</tissue>
    </source>
</reference>
<feature type="non-terminal residue" evidence="1">
    <location>
        <position position="58"/>
    </location>
</feature>
<dbReference type="AlphaFoldDB" id="A0A164FU63"/>
<evidence type="ECO:0000313" key="2">
    <source>
        <dbReference type="Proteomes" id="UP000076858"/>
    </source>
</evidence>
<organism evidence="1 2">
    <name type="scientific">Daphnia magna</name>
    <dbReference type="NCBI Taxonomy" id="35525"/>
    <lineage>
        <taxon>Eukaryota</taxon>
        <taxon>Metazoa</taxon>
        <taxon>Ecdysozoa</taxon>
        <taxon>Arthropoda</taxon>
        <taxon>Crustacea</taxon>
        <taxon>Branchiopoda</taxon>
        <taxon>Diplostraca</taxon>
        <taxon>Cladocera</taxon>
        <taxon>Anomopoda</taxon>
        <taxon>Daphniidae</taxon>
        <taxon>Daphnia</taxon>
    </lineage>
</organism>
<dbReference type="OrthoDB" id="506498at2759"/>
<evidence type="ECO:0000313" key="1">
    <source>
        <dbReference type="EMBL" id="KZR98167.1"/>
    </source>
</evidence>
<comment type="caution">
    <text evidence="1">The sequence shown here is derived from an EMBL/GenBank/DDBJ whole genome shotgun (WGS) entry which is preliminary data.</text>
</comment>
<dbReference type="EMBL" id="LRGB01018161">
    <property type="protein sequence ID" value="KZR98167.1"/>
    <property type="molecule type" value="Genomic_DNA"/>
</dbReference>